<evidence type="ECO:0000313" key="3">
    <source>
        <dbReference type="EMBL" id="KNB13508.1"/>
    </source>
</evidence>
<dbReference type="VEuPathDB" id="FungiDB:FOXG_20830"/>
<proteinExistence type="predicted"/>
<evidence type="ECO:0000259" key="2">
    <source>
        <dbReference type="Pfam" id="PF13577"/>
    </source>
</evidence>
<dbReference type="AlphaFoldDB" id="A0A0J9VRI7"/>
<feature type="domain" description="SnoaL-like" evidence="2">
    <location>
        <begin position="43"/>
        <end position="174"/>
    </location>
</feature>
<dbReference type="KEGG" id="fox:FOXG_20830"/>
<dbReference type="InterPro" id="IPR037401">
    <property type="entry name" value="SnoaL-like"/>
</dbReference>
<feature type="chain" id="PRO_5005324935" description="SnoaL-like domain-containing protein" evidence="1">
    <location>
        <begin position="18"/>
        <end position="194"/>
    </location>
</feature>
<evidence type="ECO:0000313" key="4">
    <source>
        <dbReference type="Proteomes" id="UP000009097"/>
    </source>
</evidence>
<dbReference type="RefSeq" id="XP_018251553.1">
    <property type="nucleotide sequence ID" value="XM_018401137.1"/>
</dbReference>
<accession>A0A0J9VRI7</accession>
<organism evidence="3 4">
    <name type="scientific">Fusarium oxysporum f. sp. lycopersici (strain 4287 / CBS 123668 / FGSC 9935 / NRRL 34936)</name>
    <name type="common">Fusarium vascular wilt of tomato</name>
    <dbReference type="NCBI Taxonomy" id="426428"/>
    <lineage>
        <taxon>Eukaryota</taxon>
        <taxon>Fungi</taxon>
        <taxon>Dikarya</taxon>
        <taxon>Ascomycota</taxon>
        <taxon>Pezizomycotina</taxon>
        <taxon>Sordariomycetes</taxon>
        <taxon>Hypocreomycetidae</taxon>
        <taxon>Hypocreales</taxon>
        <taxon>Nectriaceae</taxon>
        <taxon>Fusarium</taxon>
        <taxon>Fusarium oxysporum species complex</taxon>
    </lineage>
</organism>
<dbReference type="SUPFAM" id="SSF54427">
    <property type="entry name" value="NTF2-like"/>
    <property type="match status" value="1"/>
</dbReference>
<dbReference type="GeneID" id="28961536"/>
<protein>
    <recommendedName>
        <fullName evidence="2">SnoaL-like domain-containing protein</fullName>
    </recommendedName>
</protein>
<reference evidence="3" key="2">
    <citation type="journal article" date="2010" name="Nature">
        <title>Comparative genomics reveals mobile pathogenicity chromosomes in Fusarium.</title>
        <authorList>
            <person name="Ma L.J."/>
            <person name="van der Does H.C."/>
            <person name="Borkovich K.A."/>
            <person name="Coleman J.J."/>
            <person name="Daboussi M.J."/>
            <person name="Di Pietro A."/>
            <person name="Dufresne M."/>
            <person name="Freitag M."/>
            <person name="Grabherr M."/>
            <person name="Henrissat B."/>
            <person name="Houterman P.M."/>
            <person name="Kang S."/>
            <person name="Shim W.B."/>
            <person name="Woloshuk C."/>
            <person name="Xie X."/>
            <person name="Xu J.R."/>
            <person name="Antoniw J."/>
            <person name="Baker S.E."/>
            <person name="Bluhm B.H."/>
            <person name="Breakspear A."/>
            <person name="Brown D.W."/>
            <person name="Butchko R.A."/>
            <person name="Chapman S."/>
            <person name="Coulson R."/>
            <person name="Coutinho P.M."/>
            <person name="Danchin E.G."/>
            <person name="Diener A."/>
            <person name="Gale L.R."/>
            <person name="Gardiner D.M."/>
            <person name="Goff S."/>
            <person name="Hammond-Kosack K.E."/>
            <person name="Hilburn K."/>
            <person name="Hua-Van A."/>
            <person name="Jonkers W."/>
            <person name="Kazan K."/>
            <person name="Kodira C.D."/>
            <person name="Koehrsen M."/>
            <person name="Kumar L."/>
            <person name="Lee Y.H."/>
            <person name="Li L."/>
            <person name="Manners J.M."/>
            <person name="Miranda-Saavedra D."/>
            <person name="Mukherjee M."/>
            <person name="Park G."/>
            <person name="Park J."/>
            <person name="Park S.Y."/>
            <person name="Proctor R.H."/>
            <person name="Regev A."/>
            <person name="Ruiz-Roldan M.C."/>
            <person name="Sain D."/>
            <person name="Sakthikumar S."/>
            <person name="Sykes S."/>
            <person name="Schwartz D.C."/>
            <person name="Turgeon B.G."/>
            <person name="Wapinski I."/>
            <person name="Yoder O."/>
            <person name="Young S."/>
            <person name="Zeng Q."/>
            <person name="Zhou S."/>
            <person name="Galagan J."/>
            <person name="Cuomo C.A."/>
            <person name="Kistler H.C."/>
            <person name="Rep M."/>
        </authorList>
    </citation>
    <scope>NUCLEOTIDE SEQUENCE [LARGE SCALE GENOMIC DNA]</scope>
    <source>
        <strain evidence="3">4287</strain>
    </source>
</reference>
<name>A0A0J9VRI7_FUSO4</name>
<feature type="signal peptide" evidence="1">
    <location>
        <begin position="1"/>
        <end position="17"/>
    </location>
</feature>
<gene>
    <name evidence="3" type="ORF">FOXG_20830</name>
</gene>
<dbReference type="Pfam" id="PF13577">
    <property type="entry name" value="SnoaL_4"/>
    <property type="match status" value="1"/>
</dbReference>
<dbReference type="OrthoDB" id="5281072at2759"/>
<reference evidence="3" key="1">
    <citation type="submission" date="2007-04" db="EMBL/GenBank/DDBJ databases">
        <authorList>
            <consortium name="The Broad Institute Genome Sequencing Platform"/>
            <person name="Birren B."/>
            <person name="Lander E."/>
            <person name="Galagan J."/>
            <person name="Nusbaum C."/>
            <person name="Devon K."/>
            <person name="Ma L.-J."/>
            <person name="Jaffe D."/>
            <person name="Butler J."/>
            <person name="Alvarez P."/>
            <person name="Gnerre S."/>
            <person name="Grabherr M."/>
            <person name="Kleber M."/>
            <person name="Mauceli E."/>
            <person name="Brockman W."/>
            <person name="MacCallum I.A."/>
            <person name="Young S."/>
            <person name="LaButti K."/>
            <person name="DeCaprio D."/>
            <person name="Crawford M."/>
            <person name="Koehrsen M."/>
            <person name="Engels R."/>
            <person name="Montgomery P."/>
            <person name="Pearson M."/>
            <person name="Howarth C."/>
            <person name="Larson L."/>
            <person name="White J."/>
            <person name="O'Leary S."/>
            <person name="Kodira C."/>
            <person name="Zeng Q."/>
            <person name="Yandava C."/>
            <person name="Alvarado L."/>
            <person name="Kistler C."/>
            <person name="Shim W.-B."/>
            <person name="Kang S."/>
            <person name="Woloshuk C."/>
        </authorList>
    </citation>
    <scope>NUCLEOTIDE SEQUENCE</scope>
    <source>
        <strain evidence="3">4287</strain>
    </source>
</reference>
<evidence type="ECO:0000256" key="1">
    <source>
        <dbReference type="SAM" id="SignalP"/>
    </source>
</evidence>
<dbReference type="Proteomes" id="UP000009097">
    <property type="component" value="Unassembled WGS sequence"/>
</dbReference>
<keyword evidence="1" id="KW-0732">Signal</keyword>
<dbReference type="EMBL" id="DS231712">
    <property type="protein sequence ID" value="KNB13508.1"/>
    <property type="molecule type" value="Genomic_DNA"/>
</dbReference>
<dbReference type="Gene3D" id="3.10.450.50">
    <property type="match status" value="1"/>
</dbReference>
<dbReference type="InterPro" id="IPR032710">
    <property type="entry name" value="NTF2-like_dom_sf"/>
</dbReference>
<sequence>MVSFALLTALAYLSVLASSTPRQNQFATHSTSDNHANLLEYSISDERKFRDLSYRWTHAWDQKDKATWLAITAPEVIANYTDYPAVGTLTISSPASIFDHSFDDRGLGDKRLHTQHFLGSSLFTHISKSEAKGDWQVRARHVREVNGEERQWDSSAYVEFTYSLIDGDWKISGLRPHTVVATTGRPEDVIGLFP</sequence>